<reference evidence="3" key="1">
    <citation type="submission" date="2021-01" db="EMBL/GenBank/DDBJ databases">
        <authorList>
            <person name="Corre E."/>
            <person name="Pelletier E."/>
            <person name="Niang G."/>
            <person name="Scheremetjew M."/>
            <person name="Finn R."/>
            <person name="Kale V."/>
            <person name="Holt S."/>
            <person name="Cochrane G."/>
            <person name="Meng A."/>
            <person name="Brown T."/>
            <person name="Cohen L."/>
        </authorList>
    </citation>
    <scope>NUCLEOTIDE SEQUENCE</scope>
    <source>
        <strain evidence="3">CCMP3328</strain>
    </source>
</reference>
<protein>
    <submittedName>
        <fullName evidence="3">Uncharacterized protein</fullName>
    </submittedName>
</protein>
<feature type="region of interest" description="Disordered" evidence="1">
    <location>
        <begin position="1"/>
        <end position="31"/>
    </location>
</feature>
<organism evidence="3">
    <name type="scientific">Craspedostauros australis</name>
    <dbReference type="NCBI Taxonomy" id="1486917"/>
    <lineage>
        <taxon>Eukaryota</taxon>
        <taxon>Sar</taxon>
        <taxon>Stramenopiles</taxon>
        <taxon>Ochrophyta</taxon>
        <taxon>Bacillariophyta</taxon>
        <taxon>Bacillariophyceae</taxon>
        <taxon>Bacillariophycidae</taxon>
        <taxon>Naviculales</taxon>
        <taxon>Naviculaceae</taxon>
        <taxon>Craspedostauros</taxon>
    </lineage>
</organism>
<feature type="transmembrane region" description="Helical" evidence="2">
    <location>
        <begin position="39"/>
        <end position="57"/>
    </location>
</feature>
<evidence type="ECO:0000256" key="1">
    <source>
        <dbReference type="SAM" id="MobiDB-lite"/>
    </source>
</evidence>
<feature type="compositionally biased region" description="Basic and acidic residues" evidence="1">
    <location>
        <begin position="21"/>
        <end position="31"/>
    </location>
</feature>
<keyword evidence="2" id="KW-0472">Membrane</keyword>
<proteinExistence type="predicted"/>
<evidence type="ECO:0000256" key="2">
    <source>
        <dbReference type="SAM" id="Phobius"/>
    </source>
</evidence>
<sequence length="164" mass="17754">MLRKAGSAVSASRSTSDVVDDGEKGSKLRREKEGRTRSIVVLCGMLCFVALAAIAKYNRFTDMRAPPSVRRRRSIVRGVNAAADRRNLEPMDANHINNGDGINENGSGISSNNNNDQEHNGLTIPKFLPPHSIYSQTVDDAQGNPMALNDLHGLITLVVNVACL</sequence>
<gene>
    <name evidence="3" type="ORF">CAUS1442_LOCUS12106</name>
</gene>
<evidence type="ECO:0000313" key="3">
    <source>
        <dbReference type="EMBL" id="CAD8339973.1"/>
    </source>
</evidence>
<keyword evidence="2" id="KW-1133">Transmembrane helix</keyword>
<dbReference type="AlphaFoldDB" id="A0A7R9ZPI0"/>
<accession>A0A7R9ZPI0</accession>
<dbReference type="EMBL" id="HBEF01019616">
    <property type="protein sequence ID" value="CAD8339973.1"/>
    <property type="molecule type" value="Transcribed_RNA"/>
</dbReference>
<keyword evidence="2" id="KW-0812">Transmembrane</keyword>
<name>A0A7R9ZPI0_9STRA</name>